<evidence type="ECO:0000256" key="2">
    <source>
        <dbReference type="ARBA" id="ARBA00023015"/>
    </source>
</evidence>
<keyword evidence="3 5" id="KW-0238">DNA-binding</keyword>
<feature type="DNA-binding region" description="OmpR/PhoB-type" evidence="5">
    <location>
        <begin position="1"/>
        <end position="90"/>
    </location>
</feature>
<dbReference type="SUPFAM" id="SSF52540">
    <property type="entry name" value="P-loop containing nucleoside triphosphate hydrolases"/>
    <property type="match status" value="1"/>
</dbReference>
<feature type="domain" description="OmpR/PhoB-type" evidence="6">
    <location>
        <begin position="1"/>
        <end position="90"/>
    </location>
</feature>
<dbReference type="GO" id="GO:0003677">
    <property type="term" value="F:DNA binding"/>
    <property type="evidence" value="ECO:0007669"/>
    <property type="project" value="UniProtKB-UniRule"/>
</dbReference>
<evidence type="ECO:0000259" key="6">
    <source>
        <dbReference type="PROSITE" id="PS51755"/>
    </source>
</evidence>
<evidence type="ECO:0000313" key="8">
    <source>
        <dbReference type="Proteomes" id="UP000198960"/>
    </source>
</evidence>
<keyword evidence="2" id="KW-0805">Transcription regulation</keyword>
<dbReference type="PROSITE" id="PS51755">
    <property type="entry name" value="OMPR_PHOB"/>
    <property type="match status" value="1"/>
</dbReference>
<dbReference type="AlphaFoldDB" id="A0A1H8R1G3"/>
<proteinExistence type="inferred from homology"/>
<dbReference type="Proteomes" id="UP000198960">
    <property type="component" value="Unassembled WGS sequence"/>
</dbReference>
<dbReference type="EMBL" id="FOEE01000002">
    <property type="protein sequence ID" value="SEO59733.1"/>
    <property type="molecule type" value="Genomic_DNA"/>
</dbReference>
<dbReference type="Pfam" id="PF03704">
    <property type="entry name" value="BTAD"/>
    <property type="match status" value="1"/>
</dbReference>
<evidence type="ECO:0000313" key="7">
    <source>
        <dbReference type="EMBL" id="SEO59733.1"/>
    </source>
</evidence>
<dbReference type="SMART" id="SM00862">
    <property type="entry name" value="Trans_reg_C"/>
    <property type="match status" value="1"/>
</dbReference>
<dbReference type="PANTHER" id="PTHR35807">
    <property type="entry name" value="TRANSCRIPTIONAL REGULATOR REDD-RELATED"/>
    <property type="match status" value="1"/>
</dbReference>
<evidence type="ECO:0000256" key="3">
    <source>
        <dbReference type="ARBA" id="ARBA00023125"/>
    </source>
</evidence>
<dbReference type="SUPFAM" id="SSF48452">
    <property type="entry name" value="TPR-like"/>
    <property type="match status" value="2"/>
</dbReference>
<dbReference type="SUPFAM" id="SSF46894">
    <property type="entry name" value="C-terminal effector domain of the bipartite response regulators"/>
    <property type="match status" value="1"/>
</dbReference>
<dbReference type="InterPro" id="IPR027417">
    <property type="entry name" value="P-loop_NTPase"/>
</dbReference>
<dbReference type="GO" id="GO:0000160">
    <property type="term" value="P:phosphorelay signal transduction system"/>
    <property type="evidence" value="ECO:0007669"/>
    <property type="project" value="InterPro"/>
</dbReference>
<organism evidence="7 8">
    <name type="scientific">Trujillonella endophytica</name>
    <dbReference type="NCBI Taxonomy" id="673521"/>
    <lineage>
        <taxon>Bacteria</taxon>
        <taxon>Bacillati</taxon>
        <taxon>Actinomycetota</taxon>
        <taxon>Actinomycetes</taxon>
        <taxon>Geodermatophilales</taxon>
        <taxon>Geodermatophilaceae</taxon>
        <taxon>Trujillonella</taxon>
    </lineage>
</organism>
<dbReference type="InterPro" id="IPR016032">
    <property type="entry name" value="Sig_transdc_resp-reg_C-effctor"/>
</dbReference>
<dbReference type="CDD" id="cd15831">
    <property type="entry name" value="BTAD"/>
    <property type="match status" value="1"/>
</dbReference>
<sequence>MVYGVLGAVEARLSADAPPLDLGSPLQRVLLGLLLTEPGRSVSLDRIVDALWADAPPADPDASVQTYVSRLRRVLGRVVERTPAGYRLVAEAGDVDAGRFSASAASAGRRLAGGDAAGALADADEALSLWRGPVALEDAGDRPFAAAARDRLEELQRTCREDRTAALLALGRAAEAVPEAEALVASSPLAERPWVLLVDALAAAGRTADALARYAQARRLLDEELGLAPGPALEAAQARALRGPVAVAAAPSPPPALVGRDREFGLLRDLVAGLPRTGPRFALVDGEPGIGKTRLLAEVAAAARASGARVAVGRCHEDDDAPALWPFLQVTGALGGGAGAEGGAAGGAFAAFEAVLSTLVAASSRAPVVVVVDDLHWADPASLRLLGFLAVELQHGPVAVLGTCRTGVRDPGLARVRAALARTPGFTQLTLGPLEPAATAALVAGVVGSDAAGEVHERSGGNPFFATELARVLSGDGSGPVPPGVRDVVERRLAGLPEPAREVLTLAAVAGQRFAVSLLQRADGAAAPDDLADALDAAESADLVRPAGPGELAFAHALVRETLLEGTPPLRRARLHARLAAALPAGAAPFERAHHLVAGRPFTDAEATVAACSAAAERAAHDHAHESAARWWERALEVLDAEGDRPELRSELLLRAGTTMARAGSWAEAQRLLSGVIDAALARGDTGTAATAADQLQGIGGLWFPVTYGVYPAELVGRLEALLAAVGEVDGPARVRTLAALAVVVHYGPDRSRGLRAAEEAVAAARRTGRVDLLRTALVARLGACWLPGHEDRLIANATELLEVTPAEELPEVAMLALVRRAVARMGLGDVDGDAADLAAAWELARRHDLPLVHAQLVSMQAARAMLFGDLETAEELVDRTFALVQRTQLYTQSWQDLVMRSFIWIDRGCLAQRLPEAAAGVDTSGGAGSGTLLTAIALLEAGMAAEAAAEMARVDGWAPFPMQWDWLALTCWQAYAAAELAATPVGIDPAVPAAIADRLLPFADHLAVQGGIGAQGPVALLLGRAEAAAGRLDDAERHLRQAVAVSARSGLRPSEARARLALASLLARRGDVAGVSAEARAALALAEEVGMVRVADEVRRLDPR</sequence>
<reference evidence="8" key="1">
    <citation type="submission" date="2016-10" db="EMBL/GenBank/DDBJ databases">
        <authorList>
            <person name="Varghese N."/>
            <person name="Submissions S."/>
        </authorList>
    </citation>
    <scope>NUCLEOTIDE SEQUENCE [LARGE SCALE GENOMIC DNA]</scope>
    <source>
        <strain evidence="8">DSM 45413</strain>
    </source>
</reference>
<dbReference type="SMART" id="SM01043">
    <property type="entry name" value="BTAD"/>
    <property type="match status" value="1"/>
</dbReference>
<comment type="similarity">
    <text evidence="1">Belongs to the AfsR/DnrI/RedD regulatory family.</text>
</comment>
<dbReference type="Pfam" id="PF13191">
    <property type="entry name" value="AAA_16"/>
    <property type="match status" value="1"/>
</dbReference>
<dbReference type="STRING" id="673521.SAMN05660991_00913"/>
<dbReference type="Gene3D" id="1.25.40.10">
    <property type="entry name" value="Tetratricopeptide repeat domain"/>
    <property type="match status" value="2"/>
</dbReference>
<dbReference type="GO" id="GO:0006355">
    <property type="term" value="P:regulation of DNA-templated transcription"/>
    <property type="evidence" value="ECO:0007669"/>
    <property type="project" value="InterPro"/>
</dbReference>
<dbReference type="Gene3D" id="1.10.10.10">
    <property type="entry name" value="Winged helix-like DNA-binding domain superfamily/Winged helix DNA-binding domain"/>
    <property type="match status" value="1"/>
</dbReference>
<protein>
    <submittedName>
        <fullName evidence="7">Transcriptional regulatory protein, C terminal</fullName>
    </submittedName>
</protein>
<keyword evidence="8" id="KW-1185">Reference proteome</keyword>
<evidence type="ECO:0000256" key="1">
    <source>
        <dbReference type="ARBA" id="ARBA00005820"/>
    </source>
</evidence>
<name>A0A1H8R1G3_9ACTN</name>
<dbReference type="RefSeq" id="WP_091940587.1">
    <property type="nucleotide sequence ID" value="NZ_FOEE01000002.1"/>
</dbReference>
<evidence type="ECO:0000256" key="5">
    <source>
        <dbReference type="PROSITE-ProRule" id="PRU01091"/>
    </source>
</evidence>
<accession>A0A1H8R1G3</accession>
<dbReference type="Pfam" id="PF00486">
    <property type="entry name" value="Trans_reg_C"/>
    <property type="match status" value="1"/>
</dbReference>
<dbReference type="PANTHER" id="PTHR35807:SF1">
    <property type="entry name" value="TRANSCRIPTIONAL REGULATOR REDD"/>
    <property type="match status" value="1"/>
</dbReference>
<dbReference type="InterPro" id="IPR041664">
    <property type="entry name" value="AAA_16"/>
</dbReference>
<dbReference type="InterPro" id="IPR005158">
    <property type="entry name" value="BTAD"/>
</dbReference>
<dbReference type="InterPro" id="IPR001867">
    <property type="entry name" value="OmpR/PhoB-type_DNA-bd"/>
</dbReference>
<dbReference type="InterPro" id="IPR036388">
    <property type="entry name" value="WH-like_DNA-bd_sf"/>
</dbReference>
<dbReference type="InterPro" id="IPR011990">
    <property type="entry name" value="TPR-like_helical_dom_sf"/>
</dbReference>
<keyword evidence="4" id="KW-0804">Transcription</keyword>
<gene>
    <name evidence="7" type="ORF">SAMN05660991_00913</name>
</gene>
<evidence type="ECO:0000256" key="4">
    <source>
        <dbReference type="ARBA" id="ARBA00023163"/>
    </source>
</evidence>
<dbReference type="InterPro" id="IPR051677">
    <property type="entry name" value="AfsR-DnrI-RedD_regulator"/>
</dbReference>